<dbReference type="InterPro" id="IPR011761">
    <property type="entry name" value="ATP-grasp"/>
</dbReference>
<dbReference type="PANTHER" id="PTHR18866:SF33">
    <property type="entry name" value="METHYLCROTONOYL-COA CARBOXYLASE SUBUNIT ALPHA, MITOCHONDRIAL-RELATED"/>
    <property type="match status" value="1"/>
</dbReference>
<dbReference type="Pfam" id="PF02785">
    <property type="entry name" value="Biotin_carb_C"/>
    <property type="match status" value="1"/>
</dbReference>
<evidence type="ECO:0000256" key="6">
    <source>
        <dbReference type="PROSITE-ProRule" id="PRU00409"/>
    </source>
</evidence>
<dbReference type="PROSITE" id="PS00867">
    <property type="entry name" value="CPSASE_2"/>
    <property type="match status" value="1"/>
</dbReference>
<dbReference type="EC" id="6.3.4.14" evidence="9"/>
<keyword evidence="10" id="KW-1185">Reference proteome</keyword>
<dbReference type="Gene3D" id="3.30.470.20">
    <property type="entry name" value="ATP-grasp fold, B domain"/>
    <property type="match status" value="1"/>
</dbReference>
<dbReference type="InterPro" id="IPR011764">
    <property type="entry name" value="Biotin_carboxylation_dom"/>
</dbReference>
<gene>
    <name evidence="9" type="primary">accC</name>
    <name evidence="9" type="ORF">WJU16_17875</name>
</gene>
<reference evidence="10" key="1">
    <citation type="submission" date="2024-03" db="EMBL/GenBank/DDBJ databases">
        <title>Chitinophaga horti sp. nov., isolated from garden soil.</title>
        <authorList>
            <person name="Lee D.S."/>
            <person name="Han D.M."/>
            <person name="Baek J.H."/>
            <person name="Choi D.G."/>
            <person name="Jeon J.H."/>
            <person name="Jeon C.O."/>
        </authorList>
    </citation>
    <scope>NUCLEOTIDE SEQUENCE [LARGE SCALE GENOMIC DNA]</scope>
    <source>
        <strain evidence="10">GPA1</strain>
    </source>
</reference>
<evidence type="ECO:0000256" key="5">
    <source>
        <dbReference type="ARBA" id="ARBA00023267"/>
    </source>
</evidence>
<evidence type="ECO:0000256" key="4">
    <source>
        <dbReference type="ARBA" id="ARBA00022842"/>
    </source>
</evidence>
<dbReference type="SUPFAM" id="SSF51246">
    <property type="entry name" value="Rudiment single hybrid motif"/>
    <property type="match status" value="1"/>
</dbReference>
<protein>
    <submittedName>
        <fullName evidence="9">Acetyl-CoA carboxylase biotin carboxylase subunit</fullName>
        <ecNumber evidence="9">6.3.4.14</ecNumber>
    </submittedName>
</protein>
<dbReference type="PROSITE" id="PS50975">
    <property type="entry name" value="ATP_GRASP"/>
    <property type="match status" value="1"/>
</dbReference>
<dbReference type="SUPFAM" id="SSF56059">
    <property type="entry name" value="Glutathione synthetase ATP-binding domain-like"/>
    <property type="match status" value="1"/>
</dbReference>
<dbReference type="InterPro" id="IPR005481">
    <property type="entry name" value="BC-like_N"/>
</dbReference>
<dbReference type="NCBIfam" id="NF006367">
    <property type="entry name" value="PRK08591.1"/>
    <property type="match status" value="1"/>
</dbReference>
<dbReference type="Proteomes" id="UP001485459">
    <property type="component" value="Chromosome"/>
</dbReference>
<dbReference type="InterPro" id="IPR005479">
    <property type="entry name" value="CPAse_ATP-bd"/>
</dbReference>
<evidence type="ECO:0000259" key="8">
    <source>
        <dbReference type="PROSITE" id="PS50979"/>
    </source>
</evidence>
<name>A0ABZ2YJE7_9BACT</name>
<dbReference type="PROSITE" id="PS50979">
    <property type="entry name" value="BC"/>
    <property type="match status" value="1"/>
</dbReference>
<keyword evidence="4" id="KW-0460">Magnesium</keyword>
<dbReference type="InterPro" id="IPR011054">
    <property type="entry name" value="Rudment_hybrid_motif"/>
</dbReference>
<keyword evidence="1 9" id="KW-0436">Ligase</keyword>
<feature type="domain" description="Biotin carboxylation" evidence="8">
    <location>
        <begin position="1"/>
        <end position="445"/>
    </location>
</feature>
<evidence type="ECO:0000259" key="7">
    <source>
        <dbReference type="PROSITE" id="PS50975"/>
    </source>
</evidence>
<evidence type="ECO:0000256" key="3">
    <source>
        <dbReference type="ARBA" id="ARBA00022840"/>
    </source>
</evidence>
<dbReference type="Pfam" id="PF02786">
    <property type="entry name" value="CPSase_L_D2"/>
    <property type="match status" value="1"/>
</dbReference>
<dbReference type="NCBIfam" id="TIGR00514">
    <property type="entry name" value="accC"/>
    <property type="match status" value="1"/>
</dbReference>
<organism evidence="9 10">
    <name type="scientific">Chitinophaga pollutisoli</name>
    <dbReference type="NCBI Taxonomy" id="3133966"/>
    <lineage>
        <taxon>Bacteria</taxon>
        <taxon>Pseudomonadati</taxon>
        <taxon>Bacteroidota</taxon>
        <taxon>Chitinophagia</taxon>
        <taxon>Chitinophagales</taxon>
        <taxon>Chitinophagaceae</taxon>
        <taxon>Chitinophaga</taxon>
    </lineage>
</organism>
<accession>A0ABZ2YJE7</accession>
<dbReference type="SUPFAM" id="SSF52440">
    <property type="entry name" value="PreATP-grasp domain"/>
    <property type="match status" value="1"/>
</dbReference>
<sequence length="496" mass="54246">MKKIVVANRGEIALRVMRSAREMGIATVAVYSEADRTMPFVQYADEAVCIGPAPSAQSYLLGDKIIAVAKSTGADAIHPGYGFLSENARFAQAVEDAGLIFIGPSASSIETMGSKLAAKQAAQKFGVPMVPGTETPLKSLEEAKEVVKKTGFPILIKASAGGGGKGMRVVEKESELEEQIRLAKSEALSAFGDDAVFIEKYVGSPRHIEIQVLGDRHGNVVYLFERECSIQRRHQKLIEEAPSSCLTPDIRQAMGQCAVDVARACNYHGAGTVEFLVDEKLNFYFLEMNTRLQVEHPVTEMITGLDLVKEQIRVARGEKLSFGQNDLTINGHAIELRLCAEDPANNFLPDTGRLETYIRPQGPGVRVDDGYEAGMDIPIFYDPMISKLIAWGADRDEARLRLIRAIDEYRVTGIKTTLPFGKWALQQAAFIEGNFDTNFIARYFTPQALEASPEDDAARAAAILAAVLWEQPAAAAPQLNGSAKAPSAWKQRRRVR</sequence>
<dbReference type="SMART" id="SM00878">
    <property type="entry name" value="Biotin_carb_C"/>
    <property type="match status" value="1"/>
</dbReference>
<dbReference type="GO" id="GO:0004075">
    <property type="term" value="F:biotin carboxylase activity"/>
    <property type="evidence" value="ECO:0007669"/>
    <property type="project" value="UniProtKB-EC"/>
</dbReference>
<dbReference type="PROSITE" id="PS00866">
    <property type="entry name" value="CPSASE_1"/>
    <property type="match status" value="1"/>
</dbReference>
<evidence type="ECO:0000256" key="1">
    <source>
        <dbReference type="ARBA" id="ARBA00022598"/>
    </source>
</evidence>
<evidence type="ECO:0000313" key="10">
    <source>
        <dbReference type="Proteomes" id="UP001485459"/>
    </source>
</evidence>
<keyword evidence="5" id="KW-0092">Biotin</keyword>
<proteinExistence type="predicted"/>
<dbReference type="InterPro" id="IPR016185">
    <property type="entry name" value="PreATP-grasp_dom_sf"/>
</dbReference>
<feature type="domain" description="ATP-grasp" evidence="7">
    <location>
        <begin position="119"/>
        <end position="316"/>
    </location>
</feature>
<keyword evidence="2 6" id="KW-0547">Nucleotide-binding</keyword>
<dbReference type="EMBL" id="CP149822">
    <property type="protein sequence ID" value="WZN39850.1"/>
    <property type="molecule type" value="Genomic_DNA"/>
</dbReference>
<evidence type="ECO:0000256" key="2">
    <source>
        <dbReference type="ARBA" id="ARBA00022741"/>
    </source>
</evidence>
<evidence type="ECO:0000313" key="9">
    <source>
        <dbReference type="EMBL" id="WZN39850.1"/>
    </source>
</evidence>
<dbReference type="RefSeq" id="WP_341834817.1">
    <property type="nucleotide sequence ID" value="NZ_CP149822.1"/>
</dbReference>
<keyword evidence="3 6" id="KW-0067">ATP-binding</keyword>
<dbReference type="InterPro" id="IPR050856">
    <property type="entry name" value="Biotin_carboxylase_complex"/>
</dbReference>
<dbReference type="InterPro" id="IPR004549">
    <property type="entry name" value="Acetyl_CoA_COase_biotin_COase"/>
</dbReference>
<dbReference type="InterPro" id="IPR005482">
    <property type="entry name" value="Biotin_COase_C"/>
</dbReference>
<dbReference type="PANTHER" id="PTHR18866">
    <property type="entry name" value="CARBOXYLASE:PYRUVATE/ACETYL-COA/PROPIONYL-COA CARBOXYLASE"/>
    <property type="match status" value="1"/>
</dbReference>
<dbReference type="Pfam" id="PF00289">
    <property type="entry name" value="Biotin_carb_N"/>
    <property type="match status" value="1"/>
</dbReference>